<organism evidence="1">
    <name type="scientific">hydrothermal vent metagenome</name>
    <dbReference type="NCBI Taxonomy" id="652676"/>
    <lineage>
        <taxon>unclassified sequences</taxon>
        <taxon>metagenomes</taxon>
        <taxon>ecological metagenomes</taxon>
    </lineage>
</organism>
<gene>
    <name evidence="1" type="ORF">MNBD_DELTA01-715</name>
</gene>
<dbReference type="AlphaFoldDB" id="A0A3B0RKS1"/>
<proteinExistence type="predicted"/>
<dbReference type="EMBL" id="UOEA01000060">
    <property type="protein sequence ID" value="VAV84075.1"/>
    <property type="molecule type" value="Genomic_DNA"/>
</dbReference>
<accession>A0A3B0RKS1</accession>
<evidence type="ECO:0000313" key="1">
    <source>
        <dbReference type="EMBL" id="VAV84075.1"/>
    </source>
</evidence>
<name>A0A3B0RKS1_9ZZZZ</name>
<sequence length="65" mass="6999">MKKALLTGFIALGLFTITMAGNAFAYKIEFSKFGLVDPAKAYTGAATTSPMDAEYNSSTKREARL</sequence>
<reference evidence="1" key="1">
    <citation type="submission" date="2018-06" db="EMBL/GenBank/DDBJ databases">
        <authorList>
            <person name="Zhirakovskaya E."/>
        </authorList>
    </citation>
    <scope>NUCLEOTIDE SEQUENCE</scope>
</reference>
<protein>
    <submittedName>
        <fullName evidence="1">Uncharacterized protein</fullName>
    </submittedName>
</protein>